<feature type="compositionally biased region" description="Polar residues" evidence="9">
    <location>
        <begin position="688"/>
        <end position="703"/>
    </location>
</feature>
<keyword evidence="7" id="KW-0597">Phosphoprotein</keyword>
<feature type="compositionally biased region" description="Low complexity" evidence="9">
    <location>
        <begin position="994"/>
        <end position="1003"/>
    </location>
</feature>
<feature type="region of interest" description="Disordered" evidence="9">
    <location>
        <begin position="985"/>
        <end position="1063"/>
    </location>
</feature>
<protein>
    <recommendedName>
        <fullName evidence="10">UBA domain-containing protein</fullName>
    </recommendedName>
</protein>
<keyword evidence="8" id="KW-0539">Nucleus</keyword>
<feature type="region of interest" description="Disordered" evidence="9">
    <location>
        <begin position="535"/>
        <end position="722"/>
    </location>
</feature>
<name>A0ABD0XEZ6_UMBPY</name>
<dbReference type="CDD" id="cd14277">
    <property type="entry name" value="UBA_UBP2_like"/>
    <property type="match status" value="1"/>
</dbReference>
<keyword evidence="5" id="KW-0488">Methylation</keyword>
<feature type="compositionally biased region" description="Polar residues" evidence="9">
    <location>
        <begin position="1099"/>
        <end position="1116"/>
    </location>
</feature>
<feature type="region of interest" description="Disordered" evidence="9">
    <location>
        <begin position="96"/>
        <end position="234"/>
    </location>
</feature>
<dbReference type="InterPro" id="IPR051833">
    <property type="entry name" value="TC-DDR_regulator"/>
</dbReference>
<dbReference type="GO" id="GO:0005634">
    <property type="term" value="C:nucleus"/>
    <property type="evidence" value="ECO:0007669"/>
    <property type="project" value="UniProtKB-SubCell"/>
</dbReference>
<dbReference type="GO" id="GO:0005694">
    <property type="term" value="C:chromosome"/>
    <property type="evidence" value="ECO:0007669"/>
    <property type="project" value="UniProtKB-SubCell"/>
</dbReference>
<dbReference type="InterPro" id="IPR009060">
    <property type="entry name" value="UBA-like_sf"/>
</dbReference>
<feature type="compositionally biased region" description="Polar residues" evidence="9">
    <location>
        <begin position="954"/>
        <end position="965"/>
    </location>
</feature>
<keyword evidence="6" id="KW-0963">Cytoplasm</keyword>
<evidence type="ECO:0000256" key="3">
    <source>
        <dbReference type="ARBA" id="ARBA00004496"/>
    </source>
</evidence>
<dbReference type="SMART" id="SM00165">
    <property type="entry name" value="UBA"/>
    <property type="match status" value="1"/>
</dbReference>
<dbReference type="InterPro" id="IPR015940">
    <property type="entry name" value="UBA"/>
</dbReference>
<gene>
    <name evidence="11" type="ORF">UPYG_G00188130</name>
</gene>
<feature type="region of interest" description="Disordered" evidence="9">
    <location>
        <begin position="1076"/>
        <end position="1124"/>
    </location>
</feature>
<evidence type="ECO:0000256" key="5">
    <source>
        <dbReference type="ARBA" id="ARBA00022481"/>
    </source>
</evidence>
<feature type="region of interest" description="Disordered" evidence="9">
    <location>
        <begin position="841"/>
        <end position="909"/>
    </location>
</feature>
<feature type="compositionally biased region" description="Low complexity" evidence="9">
    <location>
        <begin position="704"/>
        <end position="722"/>
    </location>
</feature>
<evidence type="ECO:0000313" key="11">
    <source>
        <dbReference type="EMBL" id="KAL0979677.1"/>
    </source>
</evidence>
<dbReference type="GO" id="GO:0061484">
    <property type="term" value="P:hematopoietic stem cell homeostasis"/>
    <property type="evidence" value="ECO:0007669"/>
    <property type="project" value="UniProtKB-ARBA"/>
</dbReference>
<evidence type="ECO:0000256" key="2">
    <source>
        <dbReference type="ARBA" id="ARBA00004286"/>
    </source>
</evidence>
<feature type="domain" description="UBA" evidence="10">
    <location>
        <begin position="52"/>
        <end position="90"/>
    </location>
</feature>
<feature type="region of interest" description="Disordered" evidence="9">
    <location>
        <begin position="740"/>
        <end position="769"/>
    </location>
</feature>
<keyword evidence="4" id="KW-0158">Chromosome</keyword>
<dbReference type="Pfam" id="PF12478">
    <property type="entry name" value="UBAP2-Lig"/>
    <property type="match status" value="1"/>
</dbReference>
<comment type="subcellular location">
    <subcellularLocation>
        <location evidence="2">Chromosome</location>
    </subcellularLocation>
    <subcellularLocation>
        <location evidence="3">Cytoplasm</location>
    </subcellularLocation>
    <subcellularLocation>
        <location evidence="1">Nucleus</location>
    </subcellularLocation>
</comment>
<evidence type="ECO:0000256" key="1">
    <source>
        <dbReference type="ARBA" id="ARBA00004123"/>
    </source>
</evidence>
<evidence type="ECO:0000256" key="8">
    <source>
        <dbReference type="ARBA" id="ARBA00023242"/>
    </source>
</evidence>
<evidence type="ECO:0000256" key="7">
    <source>
        <dbReference type="ARBA" id="ARBA00022553"/>
    </source>
</evidence>
<feature type="region of interest" description="Disordered" evidence="9">
    <location>
        <begin position="944"/>
        <end position="965"/>
    </location>
</feature>
<dbReference type="PANTHER" id="PTHR16308:SF20">
    <property type="entry name" value="UBIQUITIN ASSOCIATED PROTEIN 2B ISOFORM X1"/>
    <property type="match status" value="1"/>
</dbReference>
<dbReference type="FunFam" id="1.10.8.10:FF:000004">
    <property type="entry name" value="ubiquitin-associated protein 2-like isoform X1"/>
    <property type="match status" value="1"/>
</dbReference>
<evidence type="ECO:0000259" key="10">
    <source>
        <dbReference type="SMART" id="SM00165"/>
    </source>
</evidence>
<feature type="region of interest" description="Disordered" evidence="9">
    <location>
        <begin position="1"/>
        <end position="30"/>
    </location>
</feature>
<comment type="caution">
    <text evidence="11">The sequence shown here is derived from an EMBL/GenBank/DDBJ whole genome shotgun (WGS) entry which is preliminary data.</text>
</comment>
<dbReference type="Gene3D" id="1.10.8.10">
    <property type="entry name" value="DNA helicase RuvA subunit, C-terminal domain"/>
    <property type="match status" value="1"/>
</dbReference>
<dbReference type="Proteomes" id="UP001557470">
    <property type="component" value="Unassembled WGS sequence"/>
</dbReference>
<feature type="compositionally biased region" description="Low complexity" evidence="9">
    <location>
        <begin position="584"/>
        <end position="597"/>
    </location>
</feature>
<proteinExistence type="predicted"/>
<keyword evidence="12" id="KW-1185">Reference proteome</keyword>
<dbReference type="GO" id="GO:0005737">
    <property type="term" value="C:cytoplasm"/>
    <property type="evidence" value="ECO:0007669"/>
    <property type="project" value="UniProtKB-SubCell"/>
</dbReference>
<dbReference type="SUPFAM" id="SSF46934">
    <property type="entry name" value="UBA-like"/>
    <property type="match status" value="1"/>
</dbReference>
<feature type="compositionally biased region" description="Basic and acidic residues" evidence="9">
    <location>
        <begin position="466"/>
        <end position="480"/>
    </location>
</feature>
<accession>A0ABD0XEZ6</accession>
<feature type="compositionally biased region" description="Basic and acidic residues" evidence="9">
    <location>
        <begin position="116"/>
        <end position="131"/>
    </location>
</feature>
<dbReference type="PANTHER" id="PTHR16308">
    <property type="entry name" value="UBIQUITIN ASSOCIATED PROTEIN 2-LIKE/LINGERER"/>
    <property type="match status" value="1"/>
</dbReference>
<dbReference type="EMBL" id="JAGEUA010000005">
    <property type="protein sequence ID" value="KAL0979677.1"/>
    <property type="molecule type" value="Genomic_DNA"/>
</dbReference>
<evidence type="ECO:0000313" key="12">
    <source>
        <dbReference type="Proteomes" id="UP001557470"/>
    </source>
</evidence>
<feature type="region of interest" description="Disordered" evidence="9">
    <location>
        <begin position="447"/>
        <end position="518"/>
    </location>
</feature>
<feature type="compositionally biased region" description="Gly residues" evidence="9">
    <location>
        <begin position="173"/>
        <end position="188"/>
    </location>
</feature>
<feature type="compositionally biased region" description="Low complexity" evidence="9">
    <location>
        <begin position="20"/>
        <end position="30"/>
    </location>
</feature>
<dbReference type="InterPro" id="IPR022166">
    <property type="entry name" value="UBAP2/Lig"/>
</dbReference>
<organism evidence="11 12">
    <name type="scientific">Umbra pygmaea</name>
    <name type="common">Eastern mudminnow</name>
    <dbReference type="NCBI Taxonomy" id="75934"/>
    <lineage>
        <taxon>Eukaryota</taxon>
        <taxon>Metazoa</taxon>
        <taxon>Chordata</taxon>
        <taxon>Craniata</taxon>
        <taxon>Vertebrata</taxon>
        <taxon>Euteleostomi</taxon>
        <taxon>Actinopterygii</taxon>
        <taxon>Neopterygii</taxon>
        <taxon>Teleostei</taxon>
        <taxon>Protacanthopterygii</taxon>
        <taxon>Esociformes</taxon>
        <taxon>Umbridae</taxon>
        <taxon>Umbra</taxon>
    </lineage>
</organism>
<dbReference type="AlphaFoldDB" id="A0ABD0XEZ6"/>
<sequence length="1124" mass="117022">MMTSVVSNPARGSRDRLLPTTTQTTQPQKQIQATAEQIRLAQMIYDKNDADFEERVKQLIEVTGKTQDECMVALHDCNEDVNRAINFLLESTSDTTSWETVGKKVRGPGKEGGPSEVKDSREKKGDREASRGRGGSNRRGRGTSRSREVRSEENGFEMGLGDRGADRGRRGRGVAGRGLGGRGRGRAAGGSRFSSQGMGIFNPADYSANSGSSRQETWETEATEGGDGTGPWRGNLEDWATEDWNEDDFSESKVFTASVNHLQPVHSVDTDTLLPKAADAEPGVTEAPAMESLGGQSLVFTNSHHNNTRSATHSYASAAANSYASAASGTNYNHASLSSFLGSGYGVLSGPKSTPSEVRIPEQLNGPRLTQRSNPHLVTAGNASVTKESVPPVVQVSVPFPASDVKTQKVENDPVSTSHFDLKMQPEPSAVLSQLAQRQQLALQSSLAQAESLSLPPQVPTPPGHGHHDAGPLPHRDGPSLDHQAPMTEPPQRQIKTQKRRVPPPSKIPSSAVEMPGSADVSGLNVQFGALDFSSDPSVTDMEQLPMAPPMAPPIPPPQSSMFPKPGPVSEPLGSLPSMPHSVSDPSFPSPSLGLPSATPSPSVGLPSAAPPSSANRVDSAPPRSMPSHLGHPQSKDAPAAPITNGYGGVRTQGPPDSTSLASRISKPESPPTSSDSVSIHHVPSPVPTASHSTPMPSLSSHVTSTYSTGSSLPTSSSLTTASEDSSSLHAFSSSAPSVNAAVSSSNGMMHGPGAPGLNANGNAAHSAAGRTAQPLLNPTGKAPPNLAQGVPPLLANQYIMGPGGLLPAYPQIYGYEDLQMLQSRLPMDYYGVTFPGATAAMPGRDGLANNPYSGEATKFGRGDSSSPVPPSSLSQGPPSQPQQPSQAPSQGQAQGQQSQNQAFLNPPLPPGYGYTGLPYYTGMPGVPNAFQYGPTVFVPPGSAKQPNMGLGNPSGQYHQQHQASYGQHAYGAAFDELSQGHAGDYTKGGYGGPAQSQAKSAGSGPGKGLSGSSSGGVPDMGASIYSKTQSFDKQGFHTGTPPPFNLPSALTGTGTLNPGGAPGYAPAPFLHIMPAHQQPHSQLLHHHLAQDGQGGPGQRSQASSMQPKSQGNKPSYASPYWAN</sequence>
<feature type="compositionally biased region" description="Pro residues" evidence="9">
    <location>
        <begin position="547"/>
        <end position="569"/>
    </location>
</feature>
<feature type="compositionally biased region" description="Low complexity" evidence="9">
    <location>
        <begin position="872"/>
        <end position="903"/>
    </location>
</feature>
<evidence type="ECO:0000256" key="9">
    <source>
        <dbReference type="SAM" id="MobiDB-lite"/>
    </source>
</evidence>
<evidence type="ECO:0000256" key="6">
    <source>
        <dbReference type="ARBA" id="ARBA00022490"/>
    </source>
</evidence>
<reference evidence="11 12" key="1">
    <citation type="submission" date="2024-06" db="EMBL/GenBank/DDBJ databases">
        <authorList>
            <person name="Pan Q."/>
            <person name="Wen M."/>
            <person name="Jouanno E."/>
            <person name="Zahm M."/>
            <person name="Klopp C."/>
            <person name="Cabau C."/>
            <person name="Louis A."/>
            <person name="Berthelot C."/>
            <person name="Parey E."/>
            <person name="Roest Crollius H."/>
            <person name="Montfort J."/>
            <person name="Robinson-Rechavi M."/>
            <person name="Bouchez O."/>
            <person name="Lampietro C."/>
            <person name="Lopez Roques C."/>
            <person name="Donnadieu C."/>
            <person name="Postlethwait J."/>
            <person name="Bobe J."/>
            <person name="Verreycken H."/>
            <person name="Guiguen Y."/>
        </authorList>
    </citation>
    <scope>NUCLEOTIDE SEQUENCE [LARGE SCALE GENOMIC DNA]</scope>
    <source>
        <strain evidence="11">Up_M1</strain>
        <tissue evidence="11">Testis</tissue>
    </source>
</reference>
<evidence type="ECO:0000256" key="4">
    <source>
        <dbReference type="ARBA" id="ARBA00022454"/>
    </source>
</evidence>